<evidence type="ECO:0000313" key="1">
    <source>
        <dbReference type="EMBL" id="KIK76559.1"/>
    </source>
</evidence>
<accession>A0A0D0D888</accession>
<dbReference type="AlphaFoldDB" id="A0A0D0D888"/>
<sequence>MPKTVTYWKDGVNATKHKAQIQEAVAGVQEQNDTSGRQNLACKPICMTQQLLNGSQEKVLCDWSSTIQMYNCCQS</sequence>
<dbReference type="Proteomes" id="UP000054538">
    <property type="component" value="Unassembled WGS sequence"/>
</dbReference>
<dbReference type="EMBL" id="KN827417">
    <property type="protein sequence ID" value="KIK76559.1"/>
    <property type="molecule type" value="Genomic_DNA"/>
</dbReference>
<name>A0A0D0D888_9AGAM</name>
<dbReference type="HOGENOM" id="CLU_2671774_0_0_1"/>
<evidence type="ECO:0000313" key="2">
    <source>
        <dbReference type="Proteomes" id="UP000054538"/>
    </source>
</evidence>
<keyword evidence="2" id="KW-1185">Reference proteome</keyword>
<reference evidence="1 2" key="1">
    <citation type="submission" date="2014-04" db="EMBL/GenBank/DDBJ databases">
        <authorList>
            <consortium name="DOE Joint Genome Institute"/>
            <person name="Kuo A."/>
            <person name="Kohler A."/>
            <person name="Jargeat P."/>
            <person name="Nagy L.G."/>
            <person name="Floudas D."/>
            <person name="Copeland A."/>
            <person name="Barry K.W."/>
            <person name="Cichocki N."/>
            <person name="Veneault-Fourrey C."/>
            <person name="LaButti K."/>
            <person name="Lindquist E.A."/>
            <person name="Lipzen A."/>
            <person name="Lundell T."/>
            <person name="Morin E."/>
            <person name="Murat C."/>
            <person name="Sun H."/>
            <person name="Tunlid A."/>
            <person name="Henrissat B."/>
            <person name="Grigoriev I.V."/>
            <person name="Hibbett D.S."/>
            <person name="Martin F."/>
            <person name="Nordberg H.P."/>
            <person name="Cantor M.N."/>
            <person name="Hua S.X."/>
        </authorList>
    </citation>
    <scope>NUCLEOTIDE SEQUENCE [LARGE SCALE GENOMIC DNA]</scope>
    <source>
        <strain evidence="1 2">Ve08.2h10</strain>
    </source>
</reference>
<proteinExistence type="predicted"/>
<reference evidence="2" key="2">
    <citation type="submission" date="2015-01" db="EMBL/GenBank/DDBJ databases">
        <title>Evolutionary Origins and Diversification of the Mycorrhizal Mutualists.</title>
        <authorList>
            <consortium name="DOE Joint Genome Institute"/>
            <consortium name="Mycorrhizal Genomics Consortium"/>
            <person name="Kohler A."/>
            <person name="Kuo A."/>
            <person name="Nagy L.G."/>
            <person name="Floudas D."/>
            <person name="Copeland A."/>
            <person name="Barry K.W."/>
            <person name="Cichocki N."/>
            <person name="Veneault-Fourrey C."/>
            <person name="LaButti K."/>
            <person name="Lindquist E.A."/>
            <person name="Lipzen A."/>
            <person name="Lundell T."/>
            <person name="Morin E."/>
            <person name="Murat C."/>
            <person name="Riley R."/>
            <person name="Ohm R."/>
            <person name="Sun H."/>
            <person name="Tunlid A."/>
            <person name="Henrissat B."/>
            <person name="Grigoriev I.V."/>
            <person name="Hibbett D.S."/>
            <person name="Martin F."/>
        </authorList>
    </citation>
    <scope>NUCLEOTIDE SEQUENCE [LARGE SCALE GENOMIC DNA]</scope>
    <source>
        <strain evidence="2">Ve08.2h10</strain>
    </source>
</reference>
<organism evidence="1 2">
    <name type="scientific">Paxillus rubicundulus Ve08.2h10</name>
    <dbReference type="NCBI Taxonomy" id="930991"/>
    <lineage>
        <taxon>Eukaryota</taxon>
        <taxon>Fungi</taxon>
        <taxon>Dikarya</taxon>
        <taxon>Basidiomycota</taxon>
        <taxon>Agaricomycotina</taxon>
        <taxon>Agaricomycetes</taxon>
        <taxon>Agaricomycetidae</taxon>
        <taxon>Boletales</taxon>
        <taxon>Paxilineae</taxon>
        <taxon>Paxillaceae</taxon>
        <taxon>Paxillus</taxon>
    </lineage>
</organism>
<protein>
    <submittedName>
        <fullName evidence="1">Uncharacterized protein</fullName>
    </submittedName>
</protein>
<dbReference type="InParanoid" id="A0A0D0D888"/>
<gene>
    <name evidence="1" type="ORF">PAXRUDRAFT_18115</name>
</gene>